<accession>A0A426U1B5</accession>
<dbReference type="Pfam" id="PF00400">
    <property type="entry name" value="WD40"/>
    <property type="match status" value="2"/>
</dbReference>
<evidence type="ECO:0000313" key="4">
    <source>
        <dbReference type="EMBL" id="RRR73163.1"/>
    </source>
</evidence>
<evidence type="ECO:0000313" key="5">
    <source>
        <dbReference type="Proteomes" id="UP000280307"/>
    </source>
</evidence>
<comment type="caution">
    <text evidence="4">The sequence shown here is derived from an EMBL/GenBank/DDBJ whole genome shotgun (WGS) entry which is preliminary data.</text>
</comment>
<keyword evidence="3" id="KW-0175">Coiled coil</keyword>
<organism evidence="4 5">
    <name type="scientific">Candidatus Viridilinea halotolerans</name>
    <dbReference type="NCBI Taxonomy" id="2491704"/>
    <lineage>
        <taxon>Bacteria</taxon>
        <taxon>Bacillati</taxon>
        <taxon>Chloroflexota</taxon>
        <taxon>Chloroflexia</taxon>
        <taxon>Chloroflexales</taxon>
        <taxon>Chloroflexineae</taxon>
        <taxon>Oscillochloridaceae</taxon>
        <taxon>Candidatus Viridilinea</taxon>
    </lineage>
</organism>
<dbReference type="PANTHER" id="PTHR44129">
    <property type="entry name" value="WD REPEAT-CONTAINING PROTEIN POP1"/>
    <property type="match status" value="1"/>
</dbReference>
<dbReference type="EMBL" id="RSAS01000354">
    <property type="protein sequence ID" value="RRR73163.1"/>
    <property type="molecule type" value="Genomic_DNA"/>
</dbReference>
<dbReference type="InterPro" id="IPR001680">
    <property type="entry name" value="WD40_rpt"/>
</dbReference>
<dbReference type="InterPro" id="IPR050349">
    <property type="entry name" value="WD_LIS1/nudF_dynein_reg"/>
</dbReference>
<protein>
    <recommendedName>
        <fullName evidence="6">WD40 repeat domain-containing protein</fullName>
    </recommendedName>
</protein>
<name>A0A426U1B5_9CHLR</name>
<reference evidence="4 5" key="1">
    <citation type="submission" date="2018-12" db="EMBL/GenBank/DDBJ databases">
        <title>Genome Sequence of Candidatus Viridilinea halotolerans isolated from saline sulfide-rich spring.</title>
        <authorList>
            <person name="Grouzdev D.S."/>
            <person name="Burganskaya E.I."/>
            <person name="Krutkina M.S."/>
            <person name="Sukhacheva M.V."/>
            <person name="Gorlenko V.M."/>
        </authorList>
    </citation>
    <scope>NUCLEOTIDE SEQUENCE [LARGE SCALE GENOMIC DNA]</scope>
    <source>
        <strain evidence="4">Chok-6</strain>
    </source>
</reference>
<gene>
    <name evidence="4" type="ORF">EI684_09275</name>
</gene>
<dbReference type="CDD" id="cd22249">
    <property type="entry name" value="UDM1_RNF168_RNF169-like"/>
    <property type="match status" value="1"/>
</dbReference>
<dbReference type="Gene3D" id="2.130.10.10">
    <property type="entry name" value="YVTN repeat-like/Quinoprotein amine dehydrogenase"/>
    <property type="match status" value="2"/>
</dbReference>
<dbReference type="SUPFAM" id="SSF69322">
    <property type="entry name" value="Tricorn protease domain 2"/>
    <property type="match status" value="1"/>
</dbReference>
<sequence length="522" mass="58134">MTNNPACPVCARPYSPNEANCPACGWQLQGGYELIPDTADVQLRYERDLAQARLAYRERQFQQAQAQLAAQAARDQVRIDALEATLSREREETQAQLATVVAELRREREEAQSQMVALATELRHEQAQSRSQVATFLDELRREREHDRELLTNAITKATRTGDQVSNPSSLFDIYIPYAIDALWFITEKSQAPKNKSIIYNGDLTAIWSHDGTRLLVANRFGVIVCDPPAPIPRSMGFSNISCVALAPDGQSCAVASSGVASVRLWRIADCTLLHTLTTKAEVSHLAFAPDGQHLAIVAQNSVELWHVAQDRFLQIWTTNSTSDLGSNAFAFSPDGLHYAVTIAQEVEVRRVADGTLLYTLNSSLDPMAIAFAPDGRVITVVDRRHVMLWHIADGTLLHELDIKFSGSLVNIAFAPDGQLLSVATDYHVCLWRIADGMQLATLGYRALNFIAFTLNGQCLIMANSDELILWSVNEKCVLSRRRVEKPFNSALAPDEKHLAIVSPRRVEVRRIGDWQLLHTWP</sequence>
<evidence type="ECO:0000256" key="2">
    <source>
        <dbReference type="ARBA" id="ARBA00022737"/>
    </source>
</evidence>
<keyword evidence="2" id="KW-0677">Repeat</keyword>
<evidence type="ECO:0000256" key="1">
    <source>
        <dbReference type="ARBA" id="ARBA00022574"/>
    </source>
</evidence>
<dbReference type="SMART" id="SM00320">
    <property type="entry name" value="WD40"/>
    <property type="match status" value="4"/>
</dbReference>
<dbReference type="InterPro" id="IPR015943">
    <property type="entry name" value="WD40/YVTN_repeat-like_dom_sf"/>
</dbReference>
<proteinExistence type="predicted"/>
<dbReference type="AlphaFoldDB" id="A0A426U1B5"/>
<evidence type="ECO:0008006" key="6">
    <source>
        <dbReference type="Google" id="ProtNLM"/>
    </source>
</evidence>
<dbReference type="Proteomes" id="UP000280307">
    <property type="component" value="Unassembled WGS sequence"/>
</dbReference>
<feature type="coiled-coil region" evidence="3">
    <location>
        <begin position="72"/>
        <end position="157"/>
    </location>
</feature>
<keyword evidence="1" id="KW-0853">WD repeat</keyword>
<evidence type="ECO:0000256" key="3">
    <source>
        <dbReference type="SAM" id="Coils"/>
    </source>
</evidence>